<keyword evidence="2" id="KW-0255">Endonuclease</keyword>
<dbReference type="AlphaFoldDB" id="A0A1W2APK5"/>
<evidence type="ECO:0000256" key="2">
    <source>
        <dbReference type="ARBA" id="ARBA00022759"/>
    </source>
</evidence>
<keyword evidence="1" id="KW-0540">Nuclease</keyword>
<evidence type="ECO:0000259" key="5">
    <source>
        <dbReference type="PROSITE" id="PS50830"/>
    </source>
</evidence>
<evidence type="ECO:0000313" key="7">
    <source>
        <dbReference type="Proteomes" id="UP000192634"/>
    </source>
</evidence>
<evidence type="ECO:0000313" key="6">
    <source>
        <dbReference type="EMBL" id="SMC62460.1"/>
    </source>
</evidence>
<gene>
    <name evidence="6" type="ORF">SAMN06296429_10690</name>
</gene>
<evidence type="ECO:0000256" key="1">
    <source>
        <dbReference type="ARBA" id="ARBA00022722"/>
    </source>
</evidence>
<dbReference type="InterPro" id="IPR016071">
    <property type="entry name" value="Staphylococal_nuclease_OB-fold"/>
</dbReference>
<dbReference type="EMBL" id="FWXN01000006">
    <property type="protein sequence ID" value="SMC62460.1"/>
    <property type="molecule type" value="Genomic_DNA"/>
</dbReference>
<dbReference type="Proteomes" id="UP000192634">
    <property type="component" value="Unassembled WGS sequence"/>
</dbReference>
<dbReference type="InterPro" id="IPR035437">
    <property type="entry name" value="SNase_OB-fold_sf"/>
</dbReference>
<dbReference type="RefSeq" id="WP_234993804.1">
    <property type="nucleotide sequence ID" value="NZ_FWXN01000006.1"/>
</dbReference>
<dbReference type="PROSITE" id="PS50830">
    <property type="entry name" value="TNASE_3"/>
    <property type="match status" value="1"/>
</dbReference>
<accession>A0A1W2APK5</accession>
<dbReference type="PANTHER" id="PTHR12302">
    <property type="entry name" value="EBNA2 BINDING PROTEIN P100"/>
    <property type="match status" value="1"/>
</dbReference>
<proteinExistence type="predicted"/>
<keyword evidence="3" id="KW-0378">Hydrolase</keyword>
<dbReference type="SUPFAM" id="SSF50199">
    <property type="entry name" value="Staphylococcal nuclease"/>
    <property type="match status" value="1"/>
</dbReference>
<sequence>MIRATATLAAAALMLSLPTAASAAPAAVAPSAVTVFAPAVASATSARPKGSYAVKVVSVTDGDTIRVRVKGRSTPVRLIGLNAPETNPRQCYGTQATSRMKQLTKGGTVYIKADGSQGNKDTYGRLLRHVYTPGGTSLALKMIEGGYAREYTYNRKYAGQYSHRRAQSRAKSAKRGLWRSCVSTPKPTPVSTSCKIKGNISSSGERIYHLPGQRFYNVTKIDTSKGERWICTETQARNAGWRKSKV</sequence>
<reference evidence="6 7" key="1">
    <citation type="submission" date="2017-04" db="EMBL/GenBank/DDBJ databases">
        <authorList>
            <person name="Afonso C.L."/>
            <person name="Miller P.J."/>
            <person name="Scott M.A."/>
            <person name="Spackman E."/>
            <person name="Goraichik I."/>
            <person name="Dimitrov K.M."/>
            <person name="Suarez D.L."/>
            <person name="Swayne D.E."/>
        </authorList>
    </citation>
    <scope>NUCLEOTIDE SEQUENCE [LARGE SCALE GENOMIC DNA]</scope>
    <source>
        <strain evidence="6 7">CGMCC 1.12511</strain>
    </source>
</reference>
<dbReference type="GO" id="GO:0004519">
    <property type="term" value="F:endonuclease activity"/>
    <property type="evidence" value="ECO:0007669"/>
    <property type="project" value="UniProtKB-KW"/>
</dbReference>
<dbReference type="Gene3D" id="2.40.50.90">
    <property type="match status" value="1"/>
</dbReference>
<feature type="signal peptide" evidence="4">
    <location>
        <begin position="1"/>
        <end position="23"/>
    </location>
</feature>
<feature type="chain" id="PRO_5012574228" evidence="4">
    <location>
        <begin position="24"/>
        <end position="246"/>
    </location>
</feature>
<feature type="domain" description="TNase-like" evidence="5">
    <location>
        <begin position="50"/>
        <end position="180"/>
    </location>
</feature>
<dbReference type="SMART" id="SM00318">
    <property type="entry name" value="SNc"/>
    <property type="match status" value="1"/>
</dbReference>
<evidence type="ECO:0000256" key="3">
    <source>
        <dbReference type="ARBA" id="ARBA00022801"/>
    </source>
</evidence>
<keyword evidence="4" id="KW-0732">Signal</keyword>
<evidence type="ECO:0000256" key="4">
    <source>
        <dbReference type="SAM" id="SignalP"/>
    </source>
</evidence>
<name>A0A1W2APK5_9MICO</name>
<protein>
    <submittedName>
        <fullName evidence="6">Micrococcal nuclease</fullName>
    </submittedName>
</protein>
<dbReference type="GO" id="GO:0016787">
    <property type="term" value="F:hydrolase activity"/>
    <property type="evidence" value="ECO:0007669"/>
    <property type="project" value="UniProtKB-KW"/>
</dbReference>
<organism evidence="6 7">
    <name type="scientific">Janibacter indicus</name>
    <dbReference type="NCBI Taxonomy" id="857417"/>
    <lineage>
        <taxon>Bacteria</taxon>
        <taxon>Bacillati</taxon>
        <taxon>Actinomycetota</taxon>
        <taxon>Actinomycetes</taxon>
        <taxon>Micrococcales</taxon>
        <taxon>Intrasporangiaceae</taxon>
        <taxon>Janibacter</taxon>
    </lineage>
</organism>
<dbReference type="PANTHER" id="PTHR12302:SF3">
    <property type="entry name" value="SERINE_THREONINE-PROTEIN KINASE 31"/>
    <property type="match status" value="1"/>
</dbReference>
<dbReference type="Pfam" id="PF00565">
    <property type="entry name" value="SNase"/>
    <property type="match status" value="1"/>
</dbReference>